<dbReference type="OrthoDB" id="2149840at2759"/>
<sequence length="332" mass="38368">MEKHDKFIVDMTVTIEDIQGKLYTCNFPTCGKQIFTSEKSLKKHVIIKHHNIKISQEKLLNISYRFNCPIATCRRNLKLEDEYFKNRKHLVQHYFKVHNAKQFKCSKLNCLKKFSTEMLRNLHSKNCGQIFTCCCKSSFNSKEAMLTHIKRKHSQLMSSKKEKVVKETHFAHSPLTKEASTATSSLEIRNLHPEFSHLSSLNSITTPAPIPSDKQILSLLIQDKSTSSETITNITKLMNSSASTTEILNKEENSNSLSSSSSQTKRKINWSIEEAFDDSLFDSDAKMEFYSTETQTDFVETYMSNSNYTQTTFTDFYDFGKFDIQTQTNWDE</sequence>
<feature type="domain" description="C2H2-type" evidence="1">
    <location>
        <begin position="23"/>
        <end position="49"/>
    </location>
</feature>
<evidence type="ECO:0000313" key="3">
    <source>
        <dbReference type="Proteomes" id="UP000183832"/>
    </source>
</evidence>
<dbReference type="GO" id="GO:0045944">
    <property type="term" value="P:positive regulation of transcription by RNA polymerase II"/>
    <property type="evidence" value="ECO:0007669"/>
    <property type="project" value="InterPro"/>
</dbReference>
<feature type="domain" description="C2H2-type" evidence="1">
    <location>
        <begin position="131"/>
        <end position="153"/>
    </location>
</feature>
<protein>
    <submittedName>
        <fullName evidence="2">CLUMA_CG011497, isoform A</fullName>
    </submittedName>
</protein>
<reference evidence="2 3" key="1">
    <citation type="submission" date="2015-04" db="EMBL/GenBank/DDBJ databases">
        <authorList>
            <person name="Syromyatnikov M.Y."/>
            <person name="Popov V.N."/>
        </authorList>
    </citation>
    <scope>NUCLEOTIDE SEQUENCE [LARGE SCALE GENOMIC DNA]</scope>
</reference>
<dbReference type="SMART" id="SM00355">
    <property type="entry name" value="ZnF_C2H2"/>
    <property type="match status" value="4"/>
</dbReference>
<feature type="domain" description="C2H2-type" evidence="1">
    <location>
        <begin position="103"/>
        <end position="125"/>
    </location>
</feature>
<dbReference type="EMBL" id="CVRI01000047">
    <property type="protein sequence ID" value="CRK98128.1"/>
    <property type="molecule type" value="Genomic_DNA"/>
</dbReference>
<name>A0A1J1ID09_9DIPT</name>
<dbReference type="PANTHER" id="PTHR46664:SF1">
    <property type="entry name" value="ATM INTERACTOR"/>
    <property type="match status" value="1"/>
</dbReference>
<keyword evidence="3" id="KW-1185">Reference proteome</keyword>
<feature type="domain" description="C2H2-type" evidence="1">
    <location>
        <begin position="66"/>
        <end position="98"/>
    </location>
</feature>
<dbReference type="GO" id="GO:0000981">
    <property type="term" value="F:DNA-binding transcription factor activity, RNA polymerase II-specific"/>
    <property type="evidence" value="ECO:0007669"/>
    <property type="project" value="TreeGrafter"/>
</dbReference>
<accession>A0A1J1ID09</accession>
<organism evidence="2 3">
    <name type="scientific">Clunio marinus</name>
    <dbReference type="NCBI Taxonomy" id="568069"/>
    <lineage>
        <taxon>Eukaryota</taxon>
        <taxon>Metazoa</taxon>
        <taxon>Ecdysozoa</taxon>
        <taxon>Arthropoda</taxon>
        <taxon>Hexapoda</taxon>
        <taxon>Insecta</taxon>
        <taxon>Pterygota</taxon>
        <taxon>Neoptera</taxon>
        <taxon>Endopterygota</taxon>
        <taxon>Diptera</taxon>
        <taxon>Nematocera</taxon>
        <taxon>Chironomoidea</taxon>
        <taxon>Chironomidae</taxon>
        <taxon>Clunio</taxon>
    </lineage>
</organism>
<evidence type="ECO:0000313" key="2">
    <source>
        <dbReference type="EMBL" id="CRK98128.1"/>
    </source>
</evidence>
<dbReference type="PANTHER" id="PTHR46664">
    <property type="entry name" value="ATM INTERACTOR"/>
    <property type="match status" value="1"/>
</dbReference>
<dbReference type="InterPro" id="IPR055303">
    <property type="entry name" value="ATMIN"/>
</dbReference>
<evidence type="ECO:0000259" key="1">
    <source>
        <dbReference type="SMART" id="SM00355"/>
    </source>
</evidence>
<dbReference type="GO" id="GO:0005634">
    <property type="term" value="C:nucleus"/>
    <property type="evidence" value="ECO:0007669"/>
    <property type="project" value="TreeGrafter"/>
</dbReference>
<dbReference type="GO" id="GO:0000976">
    <property type="term" value="F:transcription cis-regulatory region binding"/>
    <property type="evidence" value="ECO:0007669"/>
    <property type="project" value="InterPro"/>
</dbReference>
<proteinExistence type="predicted"/>
<dbReference type="InterPro" id="IPR013087">
    <property type="entry name" value="Znf_C2H2_type"/>
</dbReference>
<gene>
    <name evidence="2" type="primary">putative ATM interactor</name>
    <name evidence="2" type="ORF">CLUMA_CG011497</name>
</gene>
<dbReference type="STRING" id="568069.A0A1J1ID09"/>
<dbReference type="Proteomes" id="UP000183832">
    <property type="component" value="Unassembled WGS sequence"/>
</dbReference>
<dbReference type="AlphaFoldDB" id="A0A1J1ID09"/>